<keyword evidence="11" id="KW-0407">Ion channel</keyword>
<evidence type="ECO:0000256" key="5">
    <source>
        <dbReference type="ARBA" id="ARBA00022737"/>
    </source>
</evidence>
<feature type="domain" description="Ion transport" evidence="15">
    <location>
        <begin position="522"/>
        <end position="746"/>
    </location>
</feature>
<keyword evidence="5" id="KW-0677">Repeat</keyword>
<dbReference type="InterPro" id="IPR052076">
    <property type="entry name" value="TRP_cation_channel"/>
</dbReference>
<keyword evidence="16" id="KW-0675">Receptor</keyword>
<keyword evidence="3" id="KW-0716">Sensory transduction</keyword>
<keyword evidence="4 14" id="KW-0812">Transmembrane</keyword>
<evidence type="ECO:0000256" key="4">
    <source>
        <dbReference type="ARBA" id="ARBA00022692"/>
    </source>
</evidence>
<sequence length="941" mass="105962">MPLYSKQLPLLKPGWTPLHVASARVRPQCTRLLLAAGANPNAKDVRGRTPLDVAGSAHYHNMEIDLLHFSTVVELLLNAGGRKGPRTDYVDTPLHTATELESLDIMTKLLDAGYSPAALDEAGDTPLHVCVRLKLEEPLEILANYLPLDFDPMQAVVDVKDKEGHTVLCAAIEAEWVIGVCIALEAGADVALQANDGETPIHAAAILGNVDVLNEILSVAKQKDSIDCANACGETPLYKAIISGHLECVKALINEGASIKVTLPGDVNVLHKACEHGHADILNELCKVDEALTKAMVNAMTARDKRGFGPIHFAAFYNHPKCLEILLSHGADVRLRTTCSPHRESTPLHIAAVLGHPDIARIVLNFDKNTVHEVNGMGWFSLHSAAHNGKTEVIPLLLHAGADLSGYTDGPPKFRRTAIDMIVNNLSKPTEYLEELFDSYISTNKQNLQDVDCEVTVDYSVLRPNNCEIEQMKVVEALLKTGNRYGQKRLLVHPLVESYLYLKWKALLPFFYMIIACYALFVFSLTIFVVSVFFYADSKADRPKWLNVRVWGYIVYISISLLILQELLYMNVKSSRYFLKIETWVKFGSIGLAVVLPGALIVTALSPAEWPRHVATLAVLLAWTELMFLLSRFPNWGYYVLMFAKVAVNVIKILFTFAFLVVGFSLSFMIEFRSQMPFESPWAAFVKTMVMMTSEFDYEALFDEEHTRELTASIVIVRIIFVVFLVLAAIVLMNLMVGVAVNDITDLEILGNIQRLAKQVEFLGTLDILVYNKFYMKVLPRKLNEGVRKKRNVSCKLVLYPGKPRWRYSKILPSTLRDAIFNKATKQRKQNDEEIALQEFKTILNDIHKKVVTDDTKTPEDPKTKSQENMRFTEQKKRYDDVMKYLEDLDEAIIEVKEKINTDETQRENVEKIITRVDQLNLDIEDIKDCLMRLESKLNNL</sequence>
<feature type="repeat" description="ANK" evidence="12">
    <location>
        <begin position="306"/>
        <end position="338"/>
    </location>
</feature>
<keyword evidence="10" id="KW-0325">Glycoprotein</keyword>
<dbReference type="Pfam" id="PF00520">
    <property type="entry name" value="Ion_trans"/>
    <property type="match status" value="1"/>
</dbReference>
<dbReference type="GO" id="GO:0005216">
    <property type="term" value="F:monoatomic ion channel activity"/>
    <property type="evidence" value="ECO:0007669"/>
    <property type="project" value="InterPro"/>
</dbReference>
<feature type="transmembrane region" description="Helical" evidence="14">
    <location>
        <begin position="550"/>
        <end position="572"/>
    </location>
</feature>
<dbReference type="Pfam" id="PF13857">
    <property type="entry name" value="Ank_5"/>
    <property type="match status" value="1"/>
</dbReference>
<dbReference type="AlphaFoldDB" id="A0A4C1XRM5"/>
<comment type="caution">
    <text evidence="16">The sequence shown here is derived from an EMBL/GenBank/DDBJ whole genome shotgun (WGS) entry which is preliminary data.</text>
</comment>
<evidence type="ECO:0000256" key="2">
    <source>
        <dbReference type="ARBA" id="ARBA00022448"/>
    </source>
</evidence>
<evidence type="ECO:0000256" key="7">
    <source>
        <dbReference type="ARBA" id="ARBA00023043"/>
    </source>
</evidence>
<dbReference type="PROSITE" id="PS50297">
    <property type="entry name" value="ANK_REP_REGION"/>
    <property type="match status" value="5"/>
</dbReference>
<evidence type="ECO:0000256" key="13">
    <source>
        <dbReference type="SAM" id="Coils"/>
    </source>
</evidence>
<evidence type="ECO:0000256" key="3">
    <source>
        <dbReference type="ARBA" id="ARBA00022606"/>
    </source>
</evidence>
<protein>
    <submittedName>
        <fullName evidence="16">Transient receptor potential channel pyrexia</fullName>
    </submittedName>
</protein>
<feature type="repeat" description="ANK" evidence="12">
    <location>
        <begin position="377"/>
        <end position="409"/>
    </location>
</feature>
<evidence type="ECO:0000256" key="6">
    <source>
        <dbReference type="ARBA" id="ARBA00022989"/>
    </source>
</evidence>
<dbReference type="PRINTS" id="PR01415">
    <property type="entry name" value="ANKYRIN"/>
</dbReference>
<feature type="transmembrane region" description="Helical" evidence="14">
    <location>
        <begin position="510"/>
        <end position="535"/>
    </location>
</feature>
<organism evidence="16 17">
    <name type="scientific">Eumeta variegata</name>
    <name type="common">Bagworm moth</name>
    <name type="synonym">Eumeta japonica</name>
    <dbReference type="NCBI Taxonomy" id="151549"/>
    <lineage>
        <taxon>Eukaryota</taxon>
        <taxon>Metazoa</taxon>
        <taxon>Ecdysozoa</taxon>
        <taxon>Arthropoda</taxon>
        <taxon>Hexapoda</taxon>
        <taxon>Insecta</taxon>
        <taxon>Pterygota</taxon>
        <taxon>Neoptera</taxon>
        <taxon>Endopterygota</taxon>
        <taxon>Lepidoptera</taxon>
        <taxon>Glossata</taxon>
        <taxon>Ditrysia</taxon>
        <taxon>Tineoidea</taxon>
        <taxon>Psychidae</taxon>
        <taxon>Oiketicinae</taxon>
        <taxon>Eumeta</taxon>
    </lineage>
</organism>
<dbReference type="Proteomes" id="UP000299102">
    <property type="component" value="Unassembled WGS sequence"/>
</dbReference>
<feature type="repeat" description="ANK" evidence="12">
    <location>
        <begin position="232"/>
        <end position="264"/>
    </location>
</feature>
<feature type="transmembrane region" description="Helical" evidence="14">
    <location>
        <begin position="610"/>
        <end position="630"/>
    </location>
</feature>
<dbReference type="SMART" id="SM00248">
    <property type="entry name" value="ANK"/>
    <property type="match status" value="10"/>
</dbReference>
<dbReference type="InterPro" id="IPR005821">
    <property type="entry name" value="Ion_trans_dom"/>
</dbReference>
<evidence type="ECO:0000256" key="10">
    <source>
        <dbReference type="ARBA" id="ARBA00023180"/>
    </source>
</evidence>
<dbReference type="Gene3D" id="1.10.287.70">
    <property type="match status" value="1"/>
</dbReference>
<accession>A0A4C1XRM5</accession>
<evidence type="ECO:0000313" key="16">
    <source>
        <dbReference type="EMBL" id="GBP65214.1"/>
    </source>
</evidence>
<evidence type="ECO:0000256" key="11">
    <source>
        <dbReference type="ARBA" id="ARBA00023303"/>
    </source>
</evidence>
<keyword evidence="6 14" id="KW-1133">Transmembrane helix</keyword>
<keyword evidence="17" id="KW-1185">Reference proteome</keyword>
<gene>
    <name evidence="16" type="primary">pyx</name>
    <name evidence="16" type="ORF">EVAR_49014_1</name>
</gene>
<dbReference type="InterPro" id="IPR002110">
    <property type="entry name" value="Ankyrin_rpt"/>
</dbReference>
<keyword evidence="9 14" id="KW-0472">Membrane</keyword>
<dbReference type="EMBL" id="BGZK01000923">
    <property type="protein sequence ID" value="GBP65214.1"/>
    <property type="molecule type" value="Genomic_DNA"/>
</dbReference>
<keyword evidence="7 12" id="KW-0040">ANK repeat</keyword>
<feature type="transmembrane region" description="Helical" evidence="14">
    <location>
        <begin position="584"/>
        <end position="604"/>
    </location>
</feature>
<feature type="transmembrane region" description="Helical" evidence="14">
    <location>
        <begin position="650"/>
        <end position="670"/>
    </location>
</feature>
<dbReference type="InterPro" id="IPR036770">
    <property type="entry name" value="Ankyrin_rpt-contain_sf"/>
</dbReference>
<evidence type="ECO:0000259" key="15">
    <source>
        <dbReference type="Pfam" id="PF00520"/>
    </source>
</evidence>
<evidence type="ECO:0000313" key="17">
    <source>
        <dbReference type="Proteomes" id="UP000299102"/>
    </source>
</evidence>
<dbReference type="PANTHER" id="PTHR47143">
    <property type="entry name" value="TRANSIENT RECEPTOR POTENTIAL CATION CHANNEL PROTEIN PAINLESS"/>
    <property type="match status" value="1"/>
</dbReference>
<dbReference type="STRING" id="151549.A0A4C1XRM5"/>
<evidence type="ECO:0000256" key="1">
    <source>
        <dbReference type="ARBA" id="ARBA00004141"/>
    </source>
</evidence>
<evidence type="ECO:0000256" key="8">
    <source>
        <dbReference type="ARBA" id="ARBA00023065"/>
    </source>
</evidence>
<dbReference type="PROSITE" id="PS50088">
    <property type="entry name" value="ANK_REPEAT"/>
    <property type="match status" value="5"/>
</dbReference>
<dbReference type="OrthoDB" id="5402602at2759"/>
<dbReference type="SUPFAM" id="SSF48403">
    <property type="entry name" value="Ankyrin repeat"/>
    <property type="match status" value="1"/>
</dbReference>
<keyword evidence="8" id="KW-0406">Ion transport</keyword>
<feature type="repeat" description="ANK" evidence="12">
    <location>
        <begin position="196"/>
        <end position="228"/>
    </location>
</feature>
<dbReference type="Pfam" id="PF12796">
    <property type="entry name" value="Ank_2"/>
    <property type="match status" value="2"/>
</dbReference>
<evidence type="ECO:0000256" key="12">
    <source>
        <dbReference type="PROSITE-ProRule" id="PRU00023"/>
    </source>
</evidence>
<name>A0A4C1XRM5_EUMVA</name>
<keyword evidence="13" id="KW-0175">Coiled coil</keyword>
<dbReference type="PANTHER" id="PTHR47143:SF1">
    <property type="entry name" value="ION_TRANS DOMAIN-CONTAINING PROTEIN"/>
    <property type="match status" value="1"/>
</dbReference>
<keyword evidence="2" id="KW-0813">Transport</keyword>
<evidence type="ECO:0000256" key="14">
    <source>
        <dbReference type="SAM" id="Phobius"/>
    </source>
</evidence>
<dbReference type="GO" id="GO:0034703">
    <property type="term" value="C:cation channel complex"/>
    <property type="evidence" value="ECO:0007669"/>
    <property type="project" value="UniProtKB-ARBA"/>
</dbReference>
<feature type="coiled-coil region" evidence="13">
    <location>
        <begin position="886"/>
        <end position="937"/>
    </location>
</feature>
<feature type="repeat" description="ANK" evidence="12">
    <location>
        <begin position="13"/>
        <end position="45"/>
    </location>
</feature>
<evidence type="ECO:0000256" key="9">
    <source>
        <dbReference type="ARBA" id="ARBA00023136"/>
    </source>
</evidence>
<dbReference type="Gene3D" id="1.25.40.20">
    <property type="entry name" value="Ankyrin repeat-containing domain"/>
    <property type="match status" value="3"/>
</dbReference>
<proteinExistence type="predicted"/>
<reference evidence="16 17" key="1">
    <citation type="journal article" date="2019" name="Commun. Biol.">
        <title>The bagworm genome reveals a unique fibroin gene that provides high tensile strength.</title>
        <authorList>
            <person name="Kono N."/>
            <person name="Nakamura H."/>
            <person name="Ohtoshi R."/>
            <person name="Tomita M."/>
            <person name="Numata K."/>
            <person name="Arakawa K."/>
        </authorList>
    </citation>
    <scope>NUCLEOTIDE SEQUENCE [LARGE SCALE GENOMIC DNA]</scope>
</reference>
<feature type="transmembrane region" description="Helical" evidence="14">
    <location>
        <begin position="710"/>
        <end position="732"/>
    </location>
</feature>
<comment type="subcellular location">
    <subcellularLocation>
        <location evidence="1">Membrane</location>
        <topology evidence="1">Multi-pass membrane protein</topology>
    </subcellularLocation>
</comment>